<keyword evidence="1" id="KW-0812">Transmembrane</keyword>
<feature type="transmembrane region" description="Helical" evidence="1">
    <location>
        <begin position="85"/>
        <end position="111"/>
    </location>
</feature>
<comment type="caution">
    <text evidence="2">The sequence shown here is derived from an EMBL/GenBank/DDBJ whole genome shotgun (WGS) entry which is preliminary data.</text>
</comment>
<reference evidence="2" key="1">
    <citation type="submission" date="2021-04" db="EMBL/GenBank/DDBJ databases">
        <title>Genome based classification of Actinospica acidithermotolerans sp. nov., an actinobacterium isolated from an Indonesian hot spring.</title>
        <authorList>
            <person name="Kusuma A.B."/>
            <person name="Putra K.E."/>
            <person name="Nafisah S."/>
            <person name="Loh J."/>
            <person name="Nouioui I."/>
            <person name="Goodfellow M."/>
        </authorList>
    </citation>
    <scope>NUCLEOTIDE SEQUENCE</scope>
    <source>
        <strain evidence="2">MGRD01-02</strain>
    </source>
</reference>
<evidence type="ECO:0000256" key="1">
    <source>
        <dbReference type="SAM" id="Phobius"/>
    </source>
</evidence>
<dbReference type="EMBL" id="JAGSOH010000173">
    <property type="protein sequence ID" value="MBR7830989.1"/>
    <property type="molecule type" value="Genomic_DNA"/>
</dbReference>
<evidence type="ECO:0008006" key="4">
    <source>
        <dbReference type="Google" id="ProtNLM"/>
    </source>
</evidence>
<feature type="transmembrane region" description="Helical" evidence="1">
    <location>
        <begin position="27"/>
        <end position="45"/>
    </location>
</feature>
<feature type="transmembrane region" description="Helical" evidence="1">
    <location>
        <begin position="131"/>
        <end position="159"/>
    </location>
</feature>
<dbReference type="AlphaFoldDB" id="A0A941ENT1"/>
<gene>
    <name evidence="2" type="ORF">KDK95_32085</name>
</gene>
<feature type="transmembrane region" description="Helical" evidence="1">
    <location>
        <begin position="57"/>
        <end position="78"/>
    </location>
</feature>
<sequence>MTTSDWILDLALILVVLRQIRWSRIDAMTVIVPLGIVAYVAHKYLTPIPTGGNDLVVIGVFATVGTVLGIAGGLTTHLRVDQGKVFVRAGFVAATLWIAGMGGRLAFAIWSEHSGGPTLVRFSEQHHITSIQAWVSALILMVLCEVCTRVGVIVCRYLLVNRTTAPALSTMAEPTTSAAAPLVDSVRR</sequence>
<keyword evidence="3" id="KW-1185">Reference proteome</keyword>
<keyword evidence="1" id="KW-1133">Transmembrane helix</keyword>
<dbReference type="Proteomes" id="UP000676325">
    <property type="component" value="Unassembled WGS sequence"/>
</dbReference>
<proteinExistence type="predicted"/>
<evidence type="ECO:0000313" key="3">
    <source>
        <dbReference type="Proteomes" id="UP000676325"/>
    </source>
</evidence>
<evidence type="ECO:0000313" key="2">
    <source>
        <dbReference type="EMBL" id="MBR7830989.1"/>
    </source>
</evidence>
<accession>A0A941ENT1</accession>
<protein>
    <recommendedName>
        <fullName evidence="4">DUF1453 domain-containing protein</fullName>
    </recommendedName>
</protein>
<organism evidence="2 3">
    <name type="scientific">Actinospica acidithermotolerans</name>
    <dbReference type="NCBI Taxonomy" id="2828514"/>
    <lineage>
        <taxon>Bacteria</taxon>
        <taxon>Bacillati</taxon>
        <taxon>Actinomycetota</taxon>
        <taxon>Actinomycetes</taxon>
        <taxon>Catenulisporales</taxon>
        <taxon>Actinospicaceae</taxon>
        <taxon>Actinospica</taxon>
    </lineage>
</organism>
<dbReference type="RefSeq" id="WP_212522108.1">
    <property type="nucleotide sequence ID" value="NZ_JAGSOH010000173.1"/>
</dbReference>
<name>A0A941ENT1_9ACTN</name>
<keyword evidence="1" id="KW-0472">Membrane</keyword>